<dbReference type="RefSeq" id="WP_284259628.1">
    <property type="nucleotide sequence ID" value="NZ_BSOS01000094.1"/>
</dbReference>
<comment type="caution">
    <text evidence="2">The sequence shown here is derived from an EMBL/GenBank/DDBJ whole genome shotgun (WGS) entry which is preliminary data.</text>
</comment>
<dbReference type="InterPro" id="IPR024185">
    <property type="entry name" value="FTHF_cligase-like_sf"/>
</dbReference>
<sequence>MSRNAIIAAIQRGLKRGPLPTDQQAMLTGRLKAHPRGPIPARGQLSLADRIALFTTYAEREFATVQRLAAPAEIPTAIASYLARLHLPPTLTISGHPSLQSIPFNIPSLRIRFGTALPTDPTCLTLAFAGIAETGTLLLPSGPQTPTTNNILPDNSIVLLPAARITASYEDAFDLLRAENPLPRNVMLITGPSRSADIEQTLELGAHGPRRLHILILDGQG</sequence>
<evidence type="ECO:0000313" key="3">
    <source>
        <dbReference type="Proteomes" id="UP001156641"/>
    </source>
</evidence>
<dbReference type="SUPFAM" id="SSF100950">
    <property type="entry name" value="NagB/RpiA/CoA transferase-like"/>
    <property type="match status" value="1"/>
</dbReference>
<reference evidence="3" key="1">
    <citation type="journal article" date="2019" name="Int. J. Syst. Evol. Microbiol.">
        <title>The Global Catalogue of Microorganisms (GCM) 10K type strain sequencing project: providing services to taxonomists for standard genome sequencing and annotation.</title>
        <authorList>
            <consortium name="The Broad Institute Genomics Platform"/>
            <consortium name="The Broad Institute Genome Sequencing Center for Infectious Disease"/>
            <person name="Wu L."/>
            <person name="Ma J."/>
        </authorList>
    </citation>
    <scope>NUCLEOTIDE SEQUENCE [LARGE SCALE GENOMIC DNA]</scope>
    <source>
        <strain evidence="3">NBRC 112502</strain>
    </source>
</reference>
<evidence type="ECO:0000313" key="2">
    <source>
        <dbReference type="EMBL" id="GLR68770.1"/>
    </source>
</evidence>
<keyword evidence="3" id="KW-1185">Reference proteome</keyword>
<dbReference type="PANTHER" id="PTHR43682:SF1">
    <property type="entry name" value="LACTATE UTILIZATION PROTEIN C"/>
    <property type="match status" value="1"/>
</dbReference>
<protein>
    <recommendedName>
        <fullName evidence="1">LUD domain-containing protein</fullName>
    </recommendedName>
</protein>
<dbReference type="InterPro" id="IPR037171">
    <property type="entry name" value="NagB/RpiA_transferase-like"/>
</dbReference>
<accession>A0ABQ6A8G2</accession>
<feature type="domain" description="LUD" evidence="1">
    <location>
        <begin position="122"/>
        <end position="217"/>
    </location>
</feature>
<dbReference type="EMBL" id="BSOS01000094">
    <property type="protein sequence ID" value="GLR68770.1"/>
    <property type="molecule type" value="Genomic_DNA"/>
</dbReference>
<dbReference type="Gene3D" id="3.40.50.10420">
    <property type="entry name" value="NagB/RpiA/CoA transferase-like"/>
    <property type="match status" value="1"/>
</dbReference>
<dbReference type="Pfam" id="PF02589">
    <property type="entry name" value="LUD_dom"/>
    <property type="match status" value="1"/>
</dbReference>
<evidence type="ECO:0000259" key="1">
    <source>
        <dbReference type="Pfam" id="PF02589"/>
    </source>
</evidence>
<name>A0ABQ6A8G2_9PROT</name>
<proteinExistence type="predicted"/>
<dbReference type="InterPro" id="IPR003741">
    <property type="entry name" value="LUD_dom"/>
</dbReference>
<organism evidence="2 3">
    <name type="scientific">Acidocella aquatica</name>
    <dbReference type="NCBI Taxonomy" id="1922313"/>
    <lineage>
        <taxon>Bacteria</taxon>
        <taxon>Pseudomonadati</taxon>
        <taxon>Pseudomonadota</taxon>
        <taxon>Alphaproteobacteria</taxon>
        <taxon>Acetobacterales</taxon>
        <taxon>Acidocellaceae</taxon>
        <taxon>Acidocella</taxon>
    </lineage>
</organism>
<dbReference type="Proteomes" id="UP001156641">
    <property type="component" value="Unassembled WGS sequence"/>
</dbReference>
<gene>
    <name evidence="2" type="ORF">GCM10010909_34520</name>
</gene>
<dbReference type="PANTHER" id="PTHR43682">
    <property type="entry name" value="LACTATE UTILIZATION PROTEIN C"/>
    <property type="match status" value="1"/>
</dbReference>